<dbReference type="EMBL" id="JAHQIW010000358">
    <property type="protein sequence ID" value="KAJ1347628.1"/>
    <property type="molecule type" value="Genomic_DNA"/>
</dbReference>
<accession>A0AAD5M088</accession>
<reference evidence="1" key="1">
    <citation type="submission" date="2021-06" db="EMBL/GenBank/DDBJ databases">
        <title>Parelaphostrongylus tenuis whole genome reference sequence.</title>
        <authorList>
            <person name="Garwood T.J."/>
            <person name="Larsen P.A."/>
            <person name="Fountain-Jones N.M."/>
            <person name="Garbe J.R."/>
            <person name="Macchietto M.G."/>
            <person name="Kania S.A."/>
            <person name="Gerhold R.W."/>
            <person name="Richards J.E."/>
            <person name="Wolf T.M."/>
        </authorList>
    </citation>
    <scope>NUCLEOTIDE SEQUENCE</scope>
    <source>
        <strain evidence="1">MNPRO001-30</strain>
        <tissue evidence="1">Meninges</tissue>
    </source>
</reference>
<keyword evidence="2" id="KW-1185">Reference proteome</keyword>
<dbReference type="AlphaFoldDB" id="A0AAD5M088"/>
<proteinExistence type="predicted"/>
<organism evidence="1 2">
    <name type="scientific">Parelaphostrongylus tenuis</name>
    <name type="common">Meningeal worm</name>
    <dbReference type="NCBI Taxonomy" id="148309"/>
    <lineage>
        <taxon>Eukaryota</taxon>
        <taxon>Metazoa</taxon>
        <taxon>Ecdysozoa</taxon>
        <taxon>Nematoda</taxon>
        <taxon>Chromadorea</taxon>
        <taxon>Rhabditida</taxon>
        <taxon>Rhabditina</taxon>
        <taxon>Rhabditomorpha</taxon>
        <taxon>Strongyloidea</taxon>
        <taxon>Metastrongylidae</taxon>
        <taxon>Parelaphostrongylus</taxon>
    </lineage>
</organism>
<evidence type="ECO:0000313" key="1">
    <source>
        <dbReference type="EMBL" id="KAJ1347628.1"/>
    </source>
</evidence>
<gene>
    <name evidence="1" type="ORF">KIN20_002734</name>
</gene>
<dbReference type="Proteomes" id="UP001196413">
    <property type="component" value="Unassembled WGS sequence"/>
</dbReference>
<evidence type="ECO:0000313" key="2">
    <source>
        <dbReference type="Proteomes" id="UP001196413"/>
    </source>
</evidence>
<comment type="caution">
    <text evidence="1">The sequence shown here is derived from an EMBL/GenBank/DDBJ whole genome shotgun (WGS) entry which is preliminary data.</text>
</comment>
<name>A0AAD5M088_PARTN</name>
<protein>
    <submittedName>
        <fullName evidence="1">Uncharacterized protein</fullName>
    </submittedName>
</protein>
<sequence>MVLMQCPLPTSPYHPSRWISELEIEQLESKCLAKFKEALRSQTVMSFFKKMTRLQISGEKIESARYVKPDIDLLTMR</sequence>